<keyword evidence="2" id="KW-1185">Reference proteome</keyword>
<evidence type="ECO:0000313" key="2">
    <source>
        <dbReference type="Proteomes" id="UP000309038"/>
    </source>
</evidence>
<dbReference type="EMBL" id="SGPJ01000352">
    <property type="protein sequence ID" value="THG95146.1"/>
    <property type="molecule type" value="Genomic_DNA"/>
</dbReference>
<name>A0A4S4KB10_9APHY</name>
<dbReference type="AlphaFoldDB" id="A0A4S4KB10"/>
<organism evidence="1 2">
    <name type="scientific">Hermanssonia centrifuga</name>
    <dbReference type="NCBI Taxonomy" id="98765"/>
    <lineage>
        <taxon>Eukaryota</taxon>
        <taxon>Fungi</taxon>
        <taxon>Dikarya</taxon>
        <taxon>Basidiomycota</taxon>
        <taxon>Agaricomycotina</taxon>
        <taxon>Agaricomycetes</taxon>
        <taxon>Polyporales</taxon>
        <taxon>Meruliaceae</taxon>
        <taxon>Hermanssonia</taxon>
    </lineage>
</organism>
<evidence type="ECO:0000313" key="1">
    <source>
        <dbReference type="EMBL" id="THG95146.1"/>
    </source>
</evidence>
<gene>
    <name evidence="1" type="ORF">EW026_g6453</name>
</gene>
<protein>
    <submittedName>
        <fullName evidence="1">Uncharacterized protein</fullName>
    </submittedName>
</protein>
<dbReference type="Proteomes" id="UP000309038">
    <property type="component" value="Unassembled WGS sequence"/>
</dbReference>
<reference evidence="1 2" key="1">
    <citation type="submission" date="2019-02" db="EMBL/GenBank/DDBJ databases">
        <title>Genome sequencing of the rare red list fungi Phlebia centrifuga.</title>
        <authorList>
            <person name="Buettner E."/>
            <person name="Kellner H."/>
        </authorList>
    </citation>
    <scope>NUCLEOTIDE SEQUENCE [LARGE SCALE GENOMIC DNA]</scope>
    <source>
        <strain evidence="1 2">DSM 108282</strain>
    </source>
</reference>
<proteinExistence type="predicted"/>
<comment type="caution">
    <text evidence="1">The sequence shown here is derived from an EMBL/GenBank/DDBJ whole genome shotgun (WGS) entry which is preliminary data.</text>
</comment>
<accession>A0A4S4KB10</accession>
<sequence length="131" mass="14676">MADPVGIIAFGLHAIHKVYDVYQKIKSAPEEIKALREDAAVLEGILPKIKEVLAREPDSGSIAVLVSRAQELIASVEKFIEAATKAVEGRQKVKKVRWMFKSDEANELVERFRRFYGSFSVILSVHLIQTP</sequence>